<protein>
    <submittedName>
        <fullName evidence="1">Uncharacterized protein</fullName>
    </submittedName>
</protein>
<name>A0A5Y1WHF6_SALER</name>
<evidence type="ECO:0000313" key="1">
    <source>
        <dbReference type="EMBL" id="ECC1607445.1"/>
    </source>
</evidence>
<evidence type="ECO:0000313" key="2">
    <source>
        <dbReference type="EMBL" id="HAC6951821.1"/>
    </source>
</evidence>
<reference evidence="2" key="1">
    <citation type="journal article" date="2018" name="Genome Biol.">
        <title>SKESA: strategic k-mer extension for scrupulous assemblies.</title>
        <authorList>
            <person name="Souvorov A."/>
            <person name="Agarwala R."/>
            <person name="Lipman D.J."/>
        </authorList>
    </citation>
    <scope>NUCLEOTIDE SEQUENCE</scope>
    <source>
        <strain evidence="2">12-2127</strain>
    </source>
</reference>
<organism evidence="1">
    <name type="scientific">Salmonella enterica subsp. salamae</name>
    <dbReference type="NCBI Taxonomy" id="59202"/>
    <lineage>
        <taxon>Bacteria</taxon>
        <taxon>Pseudomonadati</taxon>
        <taxon>Pseudomonadota</taxon>
        <taxon>Gammaproteobacteria</taxon>
        <taxon>Enterobacterales</taxon>
        <taxon>Enterobacteriaceae</taxon>
        <taxon>Salmonella</taxon>
    </lineage>
</organism>
<proteinExistence type="predicted"/>
<dbReference type="AlphaFoldDB" id="A0A5Y1WHF6"/>
<accession>A0A5Y1WHF6</accession>
<reference evidence="1" key="3">
    <citation type="submission" date="2019-07" db="EMBL/GenBank/DDBJ databases">
        <authorList>
            <person name="Ashton P.M."/>
            <person name="Dallman T."/>
            <person name="Nair S."/>
            <person name="De Pinna E."/>
            <person name="Peters T."/>
            <person name="Grant K."/>
        </authorList>
    </citation>
    <scope>NUCLEOTIDE SEQUENCE</scope>
    <source>
        <strain evidence="1">646013</strain>
    </source>
</reference>
<comment type="caution">
    <text evidence="1">The sequence shown here is derived from an EMBL/GenBank/DDBJ whole genome shotgun (WGS) entry which is preliminary data.</text>
</comment>
<dbReference type="EMBL" id="DAAMJT010000010">
    <property type="protein sequence ID" value="HAC6951821.1"/>
    <property type="molecule type" value="Genomic_DNA"/>
</dbReference>
<reference evidence="2" key="2">
    <citation type="submission" date="2018-07" db="EMBL/GenBank/DDBJ databases">
        <authorList>
            <consortium name="NCBI Pathogen Detection Project"/>
        </authorList>
    </citation>
    <scope>NUCLEOTIDE SEQUENCE</scope>
    <source>
        <strain evidence="2">12-2127</strain>
    </source>
</reference>
<sequence length="86" mass="9619">MWFRYPSPSFDTSDLPCIKKAAVKPLFCVGRCLAGWRLTSYPAYNRPLLPPAEDYFFFAFGFGRSVMLPSKISAARPTDSCRVGCA</sequence>
<gene>
    <name evidence="1" type="ORF">FNI14_15910</name>
    <name evidence="2" type="ORF">G0D74_08865</name>
</gene>
<dbReference type="EMBL" id="AAIAJV010000017">
    <property type="protein sequence ID" value="ECC1607445.1"/>
    <property type="molecule type" value="Genomic_DNA"/>
</dbReference>